<evidence type="ECO:0000313" key="2">
    <source>
        <dbReference type="EMBL" id="KAJ4959229.1"/>
    </source>
</evidence>
<evidence type="ECO:0000313" key="3">
    <source>
        <dbReference type="Proteomes" id="UP001141806"/>
    </source>
</evidence>
<dbReference type="EMBL" id="JAMYWD010000010">
    <property type="protein sequence ID" value="KAJ4959229.1"/>
    <property type="molecule type" value="Genomic_DNA"/>
</dbReference>
<reference evidence="2" key="1">
    <citation type="journal article" date="2023" name="Plant J.">
        <title>The genome of the king protea, Protea cynaroides.</title>
        <authorList>
            <person name="Chang J."/>
            <person name="Duong T.A."/>
            <person name="Schoeman C."/>
            <person name="Ma X."/>
            <person name="Roodt D."/>
            <person name="Barker N."/>
            <person name="Li Z."/>
            <person name="Van de Peer Y."/>
            <person name="Mizrachi E."/>
        </authorList>
    </citation>
    <scope>NUCLEOTIDE SEQUENCE</scope>
    <source>
        <tissue evidence="2">Young leaves</tissue>
    </source>
</reference>
<sequence>MPHANVLISPSPRVIVSNSVLADIVENEEDTDSETDNAVIDEFIEEANEAKRSVLVANSHASMFLSIGGMSPPQGNQLPVVARTSDVENQGTALVPERGLQIRWPENYTPTMIGVPVRVYGFALMMEETLRSNETRRALQILPTVAAGDRVLDRVSGSSGDYVQGLQGRVLNPDMVRVSTEGNPRRTVCFSGASDGLMHGTVARIPATAADVTQSDLGQWPNLNFAAAVAEVIPRIAETRPDVSQCNGVNNGSTDVTTISDSTKEASGTLALSHVGGSNTSALAPVHSQQIMNGSCSDPMMIEAVLPSVVVAAIGNTRRDELVQNHGKRNRNNGRQRGRWT</sequence>
<proteinExistence type="predicted"/>
<keyword evidence="3" id="KW-1185">Reference proteome</keyword>
<gene>
    <name evidence="2" type="ORF">NE237_026340</name>
</gene>
<dbReference type="Proteomes" id="UP001141806">
    <property type="component" value="Unassembled WGS sequence"/>
</dbReference>
<comment type="caution">
    <text evidence="2">The sequence shown here is derived from an EMBL/GenBank/DDBJ whole genome shotgun (WGS) entry which is preliminary data.</text>
</comment>
<protein>
    <submittedName>
        <fullName evidence="2">Uncharacterized protein</fullName>
    </submittedName>
</protein>
<name>A0A9Q0H8R4_9MAGN</name>
<organism evidence="2 3">
    <name type="scientific">Protea cynaroides</name>
    <dbReference type="NCBI Taxonomy" id="273540"/>
    <lineage>
        <taxon>Eukaryota</taxon>
        <taxon>Viridiplantae</taxon>
        <taxon>Streptophyta</taxon>
        <taxon>Embryophyta</taxon>
        <taxon>Tracheophyta</taxon>
        <taxon>Spermatophyta</taxon>
        <taxon>Magnoliopsida</taxon>
        <taxon>Proteales</taxon>
        <taxon>Proteaceae</taxon>
        <taxon>Protea</taxon>
    </lineage>
</organism>
<accession>A0A9Q0H8R4</accession>
<evidence type="ECO:0000256" key="1">
    <source>
        <dbReference type="SAM" id="MobiDB-lite"/>
    </source>
</evidence>
<feature type="region of interest" description="Disordered" evidence="1">
    <location>
        <begin position="321"/>
        <end position="341"/>
    </location>
</feature>
<dbReference type="AlphaFoldDB" id="A0A9Q0H8R4"/>
<feature type="compositionally biased region" description="Basic residues" evidence="1">
    <location>
        <begin position="326"/>
        <end position="341"/>
    </location>
</feature>